<feature type="region of interest" description="Disordered" evidence="1">
    <location>
        <begin position="709"/>
        <end position="739"/>
    </location>
</feature>
<feature type="region of interest" description="Disordered" evidence="1">
    <location>
        <begin position="596"/>
        <end position="642"/>
    </location>
</feature>
<feature type="region of interest" description="Disordered" evidence="1">
    <location>
        <begin position="1"/>
        <end position="76"/>
    </location>
</feature>
<feature type="region of interest" description="Disordered" evidence="1">
    <location>
        <begin position="655"/>
        <end position="691"/>
    </location>
</feature>
<feature type="compositionally biased region" description="Pro residues" evidence="1">
    <location>
        <begin position="982"/>
        <end position="998"/>
    </location>
</feature>
<name>A0A8H3F8W3_9LECA</name>
<feature type="compositionally biased region" description="Basic and acidic residues" evidence="1">
    <location>
        <begin position="675"/>
        <end position="685"/>
    </location>
</feature>
<feature type="compositionally biased region" description="Low complexity" evidence="1">
    <location>
        <begin position="596"/>
        <end position="605"/>
    </location>
</feature>
<dbReference type="OrthoDB" id="4347at2759"/>
<accession>A0A8H3F8W3</accession>
<feature type="compositionally biased region" description="Basic and acidic residues" evidence="1">
    <location>
        <begin position="710"/>
        <end position="737"/>
    </location>
</feature>
<feature type="region of interest" description="Disordered" evidence="1">
    <location>
        <begin position="319"/>
        <end position="358"/>
    </location>
</feature>
<feature type="region of interest" description="Disordered" evidence="1">
    <location>
        <begin position="821"/>
        <end position="846"/>
    </location>
</feature>
<evidence type="ECO:0000313" key="2">
    <source>
        <dbReference type="EMBL" id="CAF9917668.1"/>
    </source>
</evidence>
<evidence type="ECO:0000313" key="3">
    <source>
        <dbReference type="Proteomes" id="UP000664169"/>
    </source>
</evidence>
<gene>
    <name evidence="2" type="ORF">GOMPHAMPRED_001345</name>
</gene>
<feature type="compositionally biased region" description="Acidic residues" evidence="1">
    <location>
        <begin position="335"/>
        <end position="351"/>
    </location>
</feature>
<feature type="compositionally biased region" description="Polar residues" evidence="1">
    <location>
        <begin position="659"/>
        <end position="674"/>
    </location>
</feature>
<proteinExistence type="predicted"/>
<protein>
    <submittedName>
        <fullName evidence="2">Uncharacterized protein</fullName>
    </submittedName>
</protein>
<keyword evidence="3" id="KW-1185">Reference proteome</keyword>
<organism evidence="2 3">
    <name type="scientific">Gomphillus americanus</name>
    <dbReference type="NCBI Taxonomy" id="1940652"/>
    <lineage>
        <taxon>Eukaryota</taxon>
        <taxon>Fungi</taxon>
        <taxon>Dikarya</taxon>
        <taxon>Ascomycota</taxon>
        <taxon>Pezizomycotina</taxon>
        <taxon>Lecanoromycetes</taxon>
        <taxon>OSLEUM clade</taxon>
        <taxon>Ostropomycetidae</taxon>
        <taxon>Ostropales</taxon>
        <taxon>Graphidaceae</taxon>
        <taxon>Gomphilloideae</taxon>
        <taxon>Gomphillus</taxon>
    </lineage>
</organism>
<feature type="compositionally biased region" description="Polar residues" evidence="1">
    <location>
        <begin position="628"/>
        <end position="637"/>
    </location>
</feature>
<dbReference type="Proteomes" id="UP000664169">
    <property type="component" value="Unassembled WGS sequence"/>
</dbReference>
<feature type="compositionally biased region" description="Polar residues" evidence="1">
    <location>
        <begin position="1"/>
        <end position="59"/>
    </location>
</feature>
<evidence type="ECO:0000256" key="1">
    <source>
        <dbReference type="SAM" id="MobiDB-lite"/>
    </source>
</evidence>
<feature type="region of interest" description="Disordered" evidence="1">
    <location>
        <begin position="924"/>
        <end position="1092"/>
    </location>
</feature>
<sequence length="1092" mass="119055">MASDSGQQDANNTISNTNGYSQYTSNANSNGVSNDDFSTFFNVPTEDSSSQKSMPSWNPNAVDPRLQQGAYDQPSNSWGPPAFQQNSLLANSGQRLATPDMSAAFRQNSNQFFAGANFAGGRESYTAGLPYYQQNLEYTSNGYIPQYYQYPNNLQGQASVHGQTISPSALQGYSDLSNQQSLAYSQSTPNGQNPNISFYGKPANSQSPLRPYDDPVANEFLNASPAGVANGRGLLKDIGALQLATKSKQVGKFLLVSDEVFDSDPVTGISGKIETRKSLNGMKRRIVEQQNGRPWENVQMPLLKRIKYHPRTIKPLAMASGSTAQVELPSSGEESSSEEDSEYESDEEVDEVSPLPAGRPSDPVKAVVYDVIKIVWFKRSKHLGGNTIREALGAYWNLIKPTRDNWKNEINAAAAEALKNDQSKVDKHKAAASRYRTILDSAFRATVQHGHDNIVGKLSENVNLFLSFYQFLVDRFREGDFNGETVSSVLNLMAKCTSTNAALLEKTKLDKILPRLMKKGNASIREMLNKIDETVKANAENITATEKIAKSEDVKPSTVKSAKSNSTSIKPTTTPAAIAKGNATAKVGPAIRSKVVTTSTTTKSTPPLSKPASGTSKVASIKTESKSTDGVLSNSSKAKVVPPTAPLTFAGLLSASKKPGTSNAAQKATLTTDSKPVKPIEEKKSTNATPATKSFSFADAIASIGQTKEVSVKKMEDDKPIETEEERKKRERKEQRRSLRVRWKPDALLVETRVFTHDPEEEIGHNSNMLLDAADVKNEGQMLKLHKEMRIDEEEDLPEESELAPWHVPLLIDHSDLPEDAKQDNYEAFGGSKKPTSPEKTVQEQRERSTLIAIYTSVADIPPCPKEPLDPYSGAIEKEVYFGWGEDAKLKEIRRREAAYYASQQQTSSAATANIQNILSILQQSQQPQPQPHVNLQGFPGFGQALSLLPPQNPQPQQPIPQPGSLEWIVSQLGQQKQAPVAPQPPPPPVVPGGPPIAPAILQALSAFQSMQQNQNQGSGYQMSVPPPPPPSNNVVQPQTTDLSAILAQISGVQRTPHSQPAGYGGDNDKKRSYNDDQYGENKRPRSGNIGR</sequence>
<comment type="caution">
    <text evidence="2">The sequence shown here is derived from an EMBL/GenBank/DDBJ whole genome shotgun (WGS) entry which is preliminary data.</text>
</comment>
<reference evidence="2" key="1">
    <citation type="submission" date="2021-03" db="EMBL/GenBank/DDBJ databases">
        <authorList>
            <person name="Tagirdzhanova G."/>
        </authorList>
    </citation>
    <scope>NUCLEOTIDE SEQUENCE</scope>
</reference>
<feature type="compositionally biased region" description="Pro residues" evidence="1">
    <location>
        <begin position="951"/>
        <end position="962"/>
    </location>
</feature>
<feature type="compositionally biased region" description="Low complexity" evidence="1">
    <location>
        <begin position="999"/>
        <end position="1024"/>
    </location>
</feature>
<feature type="compositionally biased region" description="Polar residues" evidence="1">
    <location>
        <begin position="180"/>
        <end position="196"/>
    </location>
</feature>
<feature type="compositionally biased region" description="Basic and acidic residues" evidence="1">
    <location>
        <begin position="1067"/>
        <end position="1084"/>
    </location>
</feature>
<dbReference type="EMBL" id="CAJPDQ010000012">
    <property type="protein sequence ID" value="CAF9917668.1"/>
    <property type="molecule type" value="Genomic_DNA"/>
</dbReference>
<dbReference type="AlphaFoldDB" id="A0A8H3F8W3"/>
<feature type="region of interest" description="Disordered" evidence="1">
    <location>
        <begin position="180"/>
        <end position="208"/>
    </location>
</feature>